<feature type="signal peptide" evidence="1">
    <location>
        <begin position="1"/>
        <end position="22"/>
    </location>
</feature>
<dbReference type="AlphaFoldDB" id="A0A8H6SVB8"/>
<dbReference type="OrthoDB" id="10613237at2759"/>
<dbReference type="Proteomes" id="UP000613580">
    <property type="component" value="Unassembled WGS sequence"/>
</dbReference>
<evidence type="ECO:0000256" key="1">
    <source>
        <dbReference type="SAM" id="SignalP"/>
    </source>
</evidence>
<gene>
    <name evidence="2" type="ORF">HMN09_00863100</name>
</gene>
<feature type="chain" id="PRO_5034247612" evidence="1">
    <location>
        <begin position="23"/>
        <end position="246"/>
    </location>
</feature>
<organism evidence="2 3">
    <name type="scientific">Mycena chlorophos</name>
    <name type="common">Agaric fungus</name>
    <name type="synonym">Agaricus chlorophos</name>
    <dbReference type="NCBI Taxonomy" id="658473"/>
    <lineage>
        <taxon>Eukaryota</taxon>
        <taxon>Fungi</taxon>
        <taxon>Dikarya</taxon>
        <taxon>Basidiomycota</taxon>
        <taxon>Agaricomycotina</taxon>
        <taxon>Agaricomycetes</taxon>
        <taxon>Agaricomycetidae</taxon>
        <taxon>Agaricales</taxon>
        <taxon>Marasmiineae</taxon>
        <taxon>Mycenaceae</taxon>
        <taxon>Mycena</taxon>
    </lineage>
</organism>
<evidence type="ECO:0000313" key="2">
    <source>
        <dbReference type="EMBL" id="KAF7304600.1"/>
    </source>
</evidence>
<keyword evidence="1" id="KW-0732">Signal</keyword>
<proteinExistence type="predicted"/>
<comment type="caution">
    <text evidence="2">The sequence shown here is derived from an EMBL/GenBank/DDBJ whole genome shotgun (WGS) entry which is preliminary data.</text>
</comment>
<evidence type="ECO:0000313" key="3">
    <source>
        <dbReference type="Proteomes" id="UP000613580"/>
    </source>
</evidence>
<name>A0A8H6SVB8_MYCCL</name>
<dbReference type="EMBL" id="JACAZE010000011">
    <property type="protein sequence ID" value="KAF7304600.1"/>
    <property type="molecule type" value="Genomic_DNA"/>
</dbReference>
<reference evidence="2" key="1">
    <citation type="submission" date="2020-05" db="EMBL/GenBank/DDBJ databases">
        <title>Mycena genomes resolve the evolution of fungal bioluminescence.</title>
        <authorList>
            <person name="Tsai I.J."/>
        </authorList>
    </citation>
    <scope>NUCLEOTIDE SEQUENCE</scope>
    <source>
        <strain evidence="2">110903Hualien_Pintung</strain>
    </source>
</reference>
<accession>A0A8H6SVB8</accession>
<keyword evidence="3" id="KW-1185">Reference proteome</keyword>
<sequence>MFFAKALVFASVALAMPSQLGADAPNPQHAALIAQSDAVITNVHNLQKTMAVISAKHPKAAAVVRANANVAKARLHLPCISRCTLPDPSVNNGLLGLGNLGGLLGGCLGGGGSGTLGNLVPTTGSCSLCDLLSNPNGLVQQLLNGLGLGGLLGGGGGSATSPVVVQPAPDADLVTATVDLLDNLLSLGTESQCGQTNLDQLIDYTAALVDSLKGLDHLAGPTSAGGCGCGTQPDVLSGVNALLKAH</sequence>
<protein>
    <submittedName>
        <fullName evidence="2">Uncharacterized protein</fullName>
    </submittedName>
</protein>